<feature type="region of interest" description="Disordered" evidence="1">
    <location>
        <begin position="128"/>
        <end position="220"/>
    </location>
</feature>
<feature type="region of interest" description="Disordered" evidence="1">
    <location>
        <begin position="1"/>
        <end position="22"/>
    </location>
</feature>
<accession>S7QM85</accession>
<feature type="compositionally biased region" description="Polar residues" evidence="1">
    <location>
        <begin position="140"/>
        <end position="151"/>
    </location>
</feature>
<dbReference type="eggNOG" id="ENOG502SJPK">
    <property type="taxonomic scope" value="Eukaryota"/>
</dbReference>
<evidence type="ECO:0000313" key="2">
    <source>
        <dbReference type="EMBL" id="EPQ60676.1"/>
    </source>
</evidence>
<protein>
    <submittedName>
        <fullName evidence="2">Uncharacterized protein</fullName>
    </submittedName>
</protein>
<gene>
    <name evidence="2" type="ORF">GLOTRDRAFT_68519</name>
</gene>
<dbReference type="RefSeq" id="XP_007861030.1">
    <property type="nucleotide sequence ID" value="XM_007862839.1"/>
</dbReference>
<proteinExistence type="predicted"/>
<sequence length="400" mass="45719">MSRQGIPGNYLQTSPVRGQLEPLEGNTRTGWRYLQCTDTPNELKVLLPPRTALLYANLIRREQAELAKGTSANWELIMRMRHLKDRMIRKCMRLARVSPPKQSVTFKTVQAPPDFRLKELEKWFKEERIPVEDDAPPSRPTSHVSVSRTVPRSQRSSVRYSYRMGTPRPVSTNLSYVEEDTRPPGPGYSEPEREPTPLPPRVASPERIPMPEPEVDRMPEPETTQMPVPEIPNPLGEPIPVDIAAPLNQDLPPRPNIPRRRSSLKSANALNRFSNGSVKTVAWAMDRDWLDQVAKYEDAIAALEGTGNEVEEIKASYRVQIGEIRGLRQHISDGLARLQREVERLRLSEDIMRGLEDRIQSNYDALQDKQTQYQSTVNAVIEESKRVVDLCDRKRVQQNL</sequence>
<evidence type="ECO:0000313" key="3">
    <source>
        <dbReference type="Proteomes" id="UP000030669"/>
    </source>
</evidence>
<reference evidence="2 3" key="1">
    <citation type="journal article" date="2012" name="Science">
        <title>The Paleozoic origin of enzymatic lignin decomposition reconstructed from 31 fungal genomes.</title>
        <authorList>
            <person name="Floudas D."/>
            <person name="Binder M."/>
            <person name="Riley R."/>
            <person name="Barry K."/>
            <person name="Blanchette R.A."/>
            <person name="Henrissat B."/>
            <person name="Martinez A.T."/>
            <person name="Otillar R."/>
            <person name="Spatafora J.W."/>
            <person name="Yadav J.S."/>
            <person name="Aerts A."/>
            <person name="Benoit I."/>
            <person name="Boyd A."/>
            <person name="Carlson A."/>
            <person name="Copeland A."/>
            <person name="Coutinho P.M."/>
            <person name="de Vries R.P."/>
            <person name="Ferreira P."/>
            <person name="Findley K."/>
            <person name="Foster B."/>
            <person name="Gaskell J."/>
            <person name="Glotzer D."/>
            <person name="Gorecki P."/>
            <person name="Heitman J."/>
            <person name="Hesse C."/>
            <person name="Hori C."/>
            <person name="Igarashi K."/>
            <person name="Jurgens J.A."/>
            <person name="Kallen N."/>
            <person name="Kersten P."/>
            <person name="Kohler A."/>
            <person name="Kuees U."/>
            <person name="Kumar T.K.A."/>
            <person name="Kuo A."/>
            <person name="LaButti K."/>
            <person name="Larrondo L.F."/>
            <person name="Lindquist E."/>
            <person name="Ling A."/>
            <person name="Lombard V."/>
            <person name="Lucas S."/>
            <person name="Lundell T."/>
            <person name="Martin R."/>
            <person name="McLaughlin D.J."/>
            <person name="Morgenstern I."/>
            <person name="Morin E."/>
            <person name="Murat C."/>
            <person name="Nagy L.G."/>
            <person name="Nolan M."/>
            <person name="Ohm R.A."/>
            <person name="Patyshakuliyeva A."/>
            <person name="Rokas A."/>
            <person name="Ruiz-Duenas F.J."/>
            <person name="Sabat G."/>
            <person name="Salamov A."/>
            <person name="Samejima M."/>
            <person name="Schmutz J."/>
            <person name="Slot J.C."/>
            <person name="St John F."/>
            <person name="Stenlid J."/>
            <person name="Sun H."/>
            <person name="Sun S."/>
            <person name="Syed K."/>
            <person name="Tsang A."/>
            <person name="Wiebenga A."/>
            <person name="Young D."/>
            <person name="Pisabarro A."/>
            <person name="Eastwood D.C."/>
            <person name="Martin F."/>
            <person name="Cullen D."/>
            <person name="Grigoriev I.V."/>
            <person name="Hibbett D.S."/>
        </authorList>
    </citation>
    <scope>NUCLEOTIDE SEQUENCE [LARGE SCALE GENOMIC DNA]</scope>
    <source>
        <strain evidence="2 3">ATCC 11539</strain>
    </source>
</reference>
<dbReference type="AlphaFoldDB" id="S7QM85"/>
<evidence type="ECO:0000256" key="1">
    <source>
        <dbReference type="SAM" id="MobiDB-lite"/>
    </source>
</evidence>
<name>S7QM85_GLOTA</name>
<dbReference type="EMBL" id="KB469296">
    <property type="protein sequence ID" value="EPQ60676.1"/>
    <property type="molecule type" value="Genomic_DNA"/>
</dbReference>
<dbReference type="HOGENOM" id="CLU_548636_0_0_1"/>
<feature type="compositionally biased region" description="Low complexity" evidence="1">
    <location>
        <begin position="152"/>
        <end position="163"/>
    </location>
</feature>
<dbReference type="STRING" id="670483.S7QM85"/>
<keyword evidence="3" id="KW-1185">Reference proteome</keyword>
<dbReference type="OrthoDB" id="3258282at2759"/>
<dbReference type="OMA" id="MERWFRD"/>
<dbReference type="Proteomes" id="UP000030669">
    <property type="component" value="Unassembled WGS sequence"/>
</dbReference>
<organism evidence="2 3">
    <name type="scientific">Gloeophyllum trabeum (strain ATCC 11539 / FP-39264 / Madison 617)</name>
    <name type="common">Brown rot fungus</name>
    <dbReference type="NCBI Taxonomy" id="670483"/>
    <lineage>
        <taxon>Eukaryota</taxon>
        <taxon>Fungi</taxon>
        <taxon>Dikarya</taxon>
        <taxon>Basidiomycota</taxon>
        <taxon>Agaricomycotina</taxon>
        <taxon>Agaricomycetes</taxon>
        <taxon>Gloeophyllales</taxon>
        <taxon>Gloeophyllaceae</taxon>
        <taxon>Gloeophyllum</taxon>
    </lineage>
</organism>
<dbReference type="KEGG" id="gtr:GLOTRDRAFT_68519"/>
<feature type="compositionally biased region" description="Pro residues" evidence="1">
    <location>
        <begin position="196"/>
        <end position="212"/>
    </location>
</feature>
<dbReference type="GeneID" id="19307895"/>